<dbReference type="HOGENOM" id="CLU_2820591_0_0_2"/>
<dbReference type="KEGG" id="max:MMALV_05850"/>
<keyword evidence="2" id="KW-1185">Reference proteome</keyword>
<reference evidence="1 2" key="1">
    <citation type="journal article" date="2012" name="J. Bacteriol.">
        <title>Genome sequence of 'Candidatus Methanomethylophilus alvus' Mx1201, a methanogenic archaeon from the human gut belonging to a seventh order of methanogens.</title>
        <authorList>
            <person name="Borrel G."/>
            <person name="Harris H.M."/>
            <person name="Tottey W."/>
            <person name="Mihajlovski A."/>
            <person name="Parisot N."/>
            <person name="Peyretaillade E."/>
            <person name="Peyret P."/>
            <person name="Gribaldo S."/>
            <person name="O'Toole P.W."/>
            <person name="Brugere J.F."/>
        </authorList>
    </citation>
    <scope>NUCLEOTIDE SEQUENCE [LARGE SCALE GENOMIC DNA]</scope>
    <source>
        <strain evidence="1 2">Mx1201</strain>
    </source>
</reference>
<proteinExistence type="predicted"/>
<evidence type="ECO:0000313" key="1">
    <source>
        <dbReference type="EMBL" id="AGI85326.1"/>
    </source>
</evidence>
<organism evidence="1 2">
    <name type="scientific">Methanomethylophilus alvi (strain Mx1201)</name>
    <dbReference type="NCBI Taxonomy" id="1236689"/>
    <lineage>
        <taxon>Archaea</taxon>
        <taxon>Methanobacteriati</taxon>
        <taxon>Thermoplasmatota</taxon>
        <taxon>Thermoplasmata</taxon>
        <taxon>Methanomassiliicoccales</taxon>
        <taxon>Methanomethylophilaceae</taxon>
        <taxon>Methanomethylophilus</taxon>
    </lineage>
</organism>
<dbReference type="Proteomes" id="UP000012672">
    <property type="component" value="Chromosome"/>
</dbReference>
<dbReference type="AlphaFoldDB" id="M9SAG2"/>
<sequence>MSAFTGLLSHVKTTKPFSAPLILLEKKKVCGIGEDHFRISLNGKNAIGLCYKYYCTGTRGHAREET</sequence>
<evidence type="ECO:0000313" key="2">
    <source>
        <dbReference type="Proteomes" id="UP000012672"/>
    </source>
</evidence>
<dbReference type="STRING" id="1236689.MMALV_05850"/>
<accession>M9SAG2</accession>
<protein>
    <submittedName>
        <fullName evidence="1">Uncharacterized protein</fullName>
    </submittedName>
</protein>
<dbReference type="EMBL" id="CP004049">
    <property type="protein sequence ID" value="AGI85326.1"/>
    <property type="molecule type" value="Genomic_DNA"/>
</dbReference>
<dbReference type="InParanoid" id="M9SAG2"/>
<gene>
    <name evidence="1" type="ORF">MMALV_05850</name>
</gene>
<name>M9SAG2_METAX</name>